<feature type="compositionally biased region" description="Low complexity" evidence="1">
    <location>
        <begin position="754"/>
        <end position="767"/>
    </location>
</feature>
<dbReference type="Pfam" id="PF02752">
    <property type="entry name" value="Arrestin_C"/>
    <property type="match status" value="1"/>
</dbReference>
<sequence>MDISSPLFPAARLAPSPGAPASSPSASTLIPQLPDKPLVQTSSLQIFIVPAEKHLFVQGFEPHEYENRPPTLLRGCLVVRVLKHTKLKSISLNFRGTQRTEWPEGIPPKKSQHQETNVVVNHTWPFLQSGSPVGAHNGADFYRETNGTTHRGESLVRPSSRAGSPSANHADSPFSFTRSLSPAFMRRTTSPGESSRAESSAPLSPAPLMSASTSVASASSSGSDSGSFSPGDYIYNFEHPVHPAIPESCSVTFGSVHYFLEATIGRAGAFKPNLTAKLPVNIVRTPSVMSLEENEPIVITRDWEDQLRYEIVVGGKSVVLDSYLPLAFRFVPLWGKVQLHRIRVYITENLEYYCSNKKVHRLEPQKKYLLLEHKASKGRSLLGKNPQDPGPLAPGDDEILARELEFQLYVPSKFPNKPGQALHPDTSFDNIQVHHWIKICLRISRSDPTRDEKRKHYEISIDSPIHILSPLAAHGNTLLPAYDNGTVPAPPASLPQYCPTPPMSPGVVPVESSSSAFRSSTASAVRSLFDRHQQGSSSGDSANSTAPYEFMHINSSFNNDEPIERDADMHLEANLYKPDAQSVDPALHMSQAQPAFSPLQTPIQRPIHLLRKPSMNPPPFMADQPPPAIDVPAGLPPAYEERDPSLSPLRIDESHSQDVPRVRSSATITATLAGANGNAAAPVAPEVSGLKDMLRASMAHDKHSRLEHRLSAEESTSSPEPRRSSGGTERSQISDPSTNPTTHNSLDEERPKDTSAPLAAPPLTLSADGDIANSPSSPIHSPRGMAALSPIRRHMSRRSSMSSISSDLEVPPEQTVPLLTLSQSSLGATLHPNISSHTAGGLSGLGQFEKANTSVGSLPDWEMRQPRPPYEPMSTIMDLGEVPVDMKLMQLRNPRRHHASDNHAPKQKAYATPNSVPTSSSPTPSADDPVAT</sequence>
<keyword evidence="4" id="KW-1185">Reference proteome</keyword>
<dbReference type="InterPro" id="IPR050357">
    <property type="entry name" value="Arrestin_domain-protein"/>
</dbReference>
<dbReference type="GO" id="GO:0031625">
    <property type="term" value="F:ubiquitin protein ligase binding"/>
    <property type="evidence" value="ECO:0007669"/>
    <property type="project" value="TreeGrafter"/>
</dbReference>
<dbReference type="PANTHER" id="PTHR11188:SF174">
    <property type="entry name" value="ARRESTIN-RELATED TRAFFICKING ADAPTER 10-RELATED"/>
    <property type="match status" value="1"/>
</dbReference>
<dbReference type="AlphaFoldDB" id="A0A642UID3"/>
<dbReference type="VEuPathDB" id="FungiDB:DIURU_004220"/>
<dbReference type="Gene3D" id="2.60.40.640">
    <property type="match status" value="1"/>
</dbReference>
<organism evidence="3 4">
    <name type="scientific">Diutina rugosa</name>
    <name type="common">Yeast</name>
    <name type="synonym">Candida rugosa</name>
    <dbReference type="NCBI Taxonomy" id="5481"/>
    <lineage>
        <taxon>Eukaryota</taxon>
        <taxon>Fungi</taxon>
        <taxon>Dikarya</taxon>
        <taxon>Ascomycota</taxon>
        <taxon>Saccharomycotina</taxon>
        <taxon>Pichiomycetes</taxon>
        <taxon>Debaryomycetaceae</taxon>
        <taxon>Diutina</taxon>
    </lineage>
</organism>
<dbReference type="SMART" id="SM01017">
    <property type="entry name" value="Arrestin_C"/>
    <property type="match status" value="1"/>
</dbReference>
<dbReference type="InterPro" id="IPR011022">
    <property type="entry name" value="Arrestin_C-like"/>
</dbReference>
<dbReference type="PANTHER" id="PTHR11188">
    <property type="entry name" value="ARRESTIN DOMAIN CONTAINING PROTEIN"/>
    <property type="match status" value="1"/>
</dbReference>
<feature type="compositionally biased region" description="Pro residues" evidence="1">
    <location>
        <begin position="620"/>
        <end position="629"/>
    </location>
</feature>
<dbReference type="OMA" id="ETEYGNQ"/>
<feature type="region of interest" description="Disordered" evidence="1">
    <location>
        <begin position="700"/>
        <end position="784"/>
    </location>
</feature>
<feature type="region of interest" description="Disordered" evidence="1">
    <location>
        <begin position="12"/>
        <end position="33"/>
    </location>
</feature>
<dbReference type="EMBL" id="SWFT01000122">
    <property type="protein sequence ID" value="KAA8899553.1"/>
    <property type="molecule type" value="Genomic_DNA"/>
</dbReference>
<dbReference type="GO" id="GO:0030674">
    <property type="term" value="F:protein-macromolecule adaptor activity"/>
    <property type="evidence" value="ECO:0007669"/>
    <property type="project" value="TreeGrafter"/>
</dbReference>
<feature type="region of interest" description="Disordered" evidence="1">
    <location>
        <begin position="135"/>
        <end position="208"/>
    </location>
</feature>
<reference evidence="3 4" key="1">
    <citation type="submission" date="2019-07" db="EMBL/GenBank/DDBJ databases">
        <title>Genome assembly of two rare yeast pathogens: Diutina rugosa and Trichomonascus ciferrii.</title>
        <authorList>
            <person name="Mixao V."/>
            <person name="Saus E."/>
            <person name="Hansen A."/>
            <person name="Lass-Flor C."/>
            <person name="Gabaldon T."/>
        </authorList>
    </citation>
    <scope>NUCLEOTIDE SEQUENCE [LARGE SCALE GENOMIC DNA]</scope>
    <source>
        <strain evidence="3 4">CBS 613</strain>
    </source>
</reference>
<feature type="compositionally biased region" description="Low complexity" evidence="1">
    <location>
        <begin position="911"/>
        <end position="932"/>
    </location>
</feature>
<comment type="caution">
    <text evidence="3">The sequence shown here is derived from an EMBL/GenBank/DDBJ whole genome shotgun (WGS) entry which is preliminary data.</text>
</comment>
<feature type="region of interest" description="Disordered" evidence="1">
    <location>
        <begin position="889"/>
        <end position="932"/>
    </location>
</feature>
<feature type="compositionally biased region" description="Polar residues" evidence="1">
    <location>
        <begin position="729"/>
        <end position="744"/>
    </location>
</feature>
<proteinExistence type="predicted"/>
<accession>A0A642UID3</accession>
<dbReference type="InterPro" id="IPR014752">
    <property type="entry name" value="Arrestin-like_C"/>
</dbReference>
<feature type="domain" description="Arrestin C-terminal-like" evidence="2">
    <location>
        <begin position="303"/>
        <end position="472"/>
    </location>
</feature>
<gene>
    <name evidence="3" type="ORF">DIURU_004220</name>
</gene>
<feature type="region of interest" description="Disordered" evidence="1">
    <location>
        <begin position="620"/>
        <end position="663"/>
    </location>
</feature>
<feature type="compositionally biased region" description="Polar residues" evidence="1">
    <location>
        <begin position="161"/>
        <end position="180"/>
    </location>
</feature>
<evidence type="ECO:0000313" key="3">
    <source>
        <dbReference type="EMBL" id="KAA8899553.1"/>
    </source>
</evidence>
<feature type="compositionally biased region" description="Low complexity" evidence="1">
    <location>
        <begin position="12"/>
        <end position="27"/>
    </location>
</feature>
<dbReference type="GO" id="GO:0005829">
    <property type="term" value="C:cytosol"/>
    <property type="evidence" value="ECO:0007669"/>
    <property type="project" value="TreeGrafter"/>
</dbReference>
<name>A0A642UID3_DIURU</name>
<evidence type="ECO:0000256" key="1">
    <source>
        <dbReference type="SAM" id="MobiDB-lite"/>
    </source>
</evidence>
<feature type="compositionally biased region" description="Low complexity" evidence="1">
    <location>
        <begin position="714"/>
        <end position="728"/>
    </location>
</feature>
<feature type="compositionally biased region" description="Low complexity" evidence="1">
    <location>
        <begin position="197"/>
        <end position="208"/>
    </location>
</feature>
<dbReference type="OrthoDB" id="2238745at2759"/>
<dbReference type="Proteomes" id="UP000449547">
    <property type="component" value="Unassembled WGS sequence"/>
</dbReference>
<dbReference type="GO" id="GO:0070086">
    <property type="term" value="P:ubiquitin-dependent endocytosis"/>
    <property type="evidence" value="ECO:0007669"/>
    <property type="project" value="TreeGrafter"/>
</dbReference>
<evidence type="ECO:0000313" key="4">
    <source>
        <dbReference type="Proteomes" id="UP000449547"/>
    </source>
</evidence>
<feature type="compositionally biased region" description="Basic and acidic residues" evidence="1">
    <location>
        <begin position="639"/>
        <end position="661"/>
    </location>
</feature>
<protein>
    <recommendedName>
        <fullName evidence="2">Arrestin C-terminal-like domain-containing protein</fullName>
    </recommendedName>
</protein>
<evidence type="ECO:0000259" key="2">
    <source>
        <dbReference type="SMART" id="SM01017"/>
    </source>
</evidence>
<dbReference type="GeneID" id="54782871"/>
<dbReference type="RefSeq" id="XP_034010954.1">
    <property type="nucleotide sequence ID" value="XM_034157070.1"/>
</dbReference>